<name>A0A0K9NY50_ZOSMR</name>
<dbReference type="PANTHER" id="PTHR28650">
    <property type="entry name" value="PHOSPHATIDYLINOSITOL-GLYCAN BIOSYNTHESIS CLASS X PROTEIN"/>
    <property type="match status" value="1"/>
</dbReference>
<keyword evidence="6" id="KW-0256">Endoplasmic reticulum</keyword>
<evidence type="ECO:0000256" key="1">
    <source>
        <dbReference type="ARBA" id="ARBA00004389"/>
    </source>
</evidence>
<dbReference type="GO" id="GO:0006506">
    <property type="term" value="P:GPI anchor biosynthetic process"/>
    <property type="evidence" value="ECO:0007669"/>
    <property type="project" value="UniProtKB-UniPathway"/>
</dbReference>
<dbReference type="OMA" id="VWEVPCG"/>
<evidence type="ECO:0000256" key="5">
    <source>
        <dbReference type="ARBA" id="ARBA00022692"/>
    </source>
</evidence>
<evidence type="ECO:0000256" key="7">
    <source>
        <dbReference type="ARBA" id="ARBA00022989"/>
    </source>
</evidence>
<gene>
    <name evidence="12" type="ORF">ZOSMA_4G00050</name>
</gene>
<evidence type="ECO:0000256" key="9">
    <source>
        <dbReference type="ARBA" id="ARBA00023180"/>
    </source>
</evidence>
<sequence>MIFAVVIHFILLLDHVVVSQKDEKQHAETNIIGCLSLPSSQKFILQSYFKRHDTTLVDSNFEAFLAKEFLLLSTSSSCKMIQHNNMSDVSGFSIVYRNLNGEGSHRHLVTTIRLDVSSALARLHTRFCKAVVIERLPEGVFADPFELQHLVQRNVFSDASVFGDTNLESPTFVSNRSVVEVHHDIWNNTPFKQSNRTVEFFIEIPLHARYPALDSKGYSRVVMEGPDLMLLCMPNSHQHDNFASMFIRWKNKHLGYPNINITWEIPCGDDKLTGIVSIITFAAALISSLLIVSFSLYYSSSSKNDLQNL</sequence>
<feature type="chain" id="PRO_5005527420" description="Phosphatidylinositol-glycan biosynthesis class X protein" evidence="11">
    <location>
        <begin position="20"/>
        <end position="309"/>
    </location>
</feature>
<dbReference type="UniPathway" id="UPA00196"/>
<dbReference type="EMBL" id="LFYR01001430">
    <property type="protein sequence ID" value="KMZ61721.1"/>
    <property type="molecule type" value="Genomic_DNA"/>
</dbReference>
<dbReference type="Proteomes" id="UP000036987">
    <property type="component" value="Unassembled WGS sequence"/>
</dbReference>
<keyword evidence="5 10" id="KW-0812">Transmembrane</keyword>
<dbReference type="AlphaFoldDB" id="A0A0K9NY50"/>
<dbReference type="GO" id="GO:0005789">
    <property type="term" value="C:endoplasmic reticulum membrane"/>
    <property type="evidence" value="ECO:0007669"/>
    <property type="project" value="UniProtKB-SubCell"/>
</dbReference>
<comment type="pathway">
    <text evidence="2">Glycolipid biosynthesis; glycosylphosphatidylinositol-anchor biosynthesis.</text>
</comment>
<dbReference type="Pfam" id="PF08320">
    <property type="entry name" value="PIG-X"/>
    <property type="match status" value="1"/>
</dbReference>
<comment type="caution">
    <text evidence="12">The sequence shown here is derived from an EMBL/GenBank/DDBJ whole genome shotgun (WGS) entry which is preliminary data.</text>
</comment>
<keyword evidence="13" id="KW-1185">Reference proteome</keyword>
<comment type="similarity">
    <text evidence="3">Belongs to the PIGX family.</text>
</comment>
<evidence type="ECO:0000256" key="8">
    <source>
        <dbReference type="ARBA" id="ARBA00023136"/>
    </source>
</evidence>
<protein>
    <recommendedName>
        <fullName evidence="14">Phosphatidylinositol-glycan biosynthesis class X protein</fullName>
    </recommendedName>
</protein>
<dbReference type="PANTHER" id="PTHR28650:SF1">
    <property type="entry name" value="PHOSPHATIDYLINOSITOL-GLYCAN BIOSYNTHESIS CLASS X PROTEIN"/>
    <property type="match status" value="1"/>
</dbReference>
<evidence type="ECO:0000256" key="10">
    <source>
        <dbReference type="SAM" id="Phobius"/>
    </source>
</evidence>
<evidence type="ECO:0000313" key="13">
    <source>
        <dbReference type="Proteomes" id="UP000036987"/>
    </source>
</evidence>
<dbReference type="InterPro" id="IPR040039">
    <property type="entry name" value="PIGX"/>
</dbReference>
<keyword evidence="4" id="KW-0337">GPI-anchor biosynthesis</keyword>
<dbReference type="InterPro" id="IPR013233">
    <property type="entry name" value="PIG-X/PBN1"/>
</dbReference>
<organism evidence="12 13">
    <name type="scientific">Zostera marina</name>
    <name type="common">Eelgrass</name>
    <dbReference type="NCBI Taxonomy" id="29655"/>
    <lineage>
        <taxon>Eukaryota</taxon>
        <taxon>Viridiplantae</taxon>
        <taxon>Streptophyta</taxon>
        <taxon>Embryophyta</taxon>
        <taxon>Tracheophyta</taxon>
        <taxon>Spermatophyta</taxon>
        <taxon>Magnoliopsida</taxon>
        <taxon>Liliopsida</taxon>
        <taxon>Zosteraceae</taxon>
        <taxon>Zostera</taxon>
    </lineage>
</organism>
<dbReference type="SMART" id="SM00780">
    <property type="entry name" value="PIG-X"/>
    <property type="match status" value="1"/>
</dbReference>
<reference evidence="13" key="1">
    <citation type="journal article" date="2016" name="Nature">
        <title>The genome of the seagrass Zostera marina reveals angiosperm adaptation to the sea.</title>
        <authorList>
            <person name="Olsen J.L."/>
            <person name="Rouze P."/>
            <person name="Verhelst B."/>
            <person name="Lin Y.-C."/>
            <person name="Bayer T."/>
            <person name="Collen J."/>
            <person name="Dattolo E."/>
            <person name="De Paoli E."/>
            <person name="Dittami S."/>
            <person name="Maumus F."/>
            <person name="Michel G."/>
            <person name="Kersting A."/>
            <person name="Lauritano C."/>
            <person name="Lohaus R."/>
            <person name="Toepel M."/>
            <person name="Tonon T."/>
            <person name="Vanneste K."/>
            <person name="Amirebrahimi M."/>
            <person name="Brakel J."/>
            <person name="Bostroem C."/>
            <person name="Chovatia M."/>
            <person name="Grimwood J."/>
            <person name="Jenkins J.W."/>
            <person name="Jueterbock A."/>
            <person name="Mraz A."/>
            <person name="Stam W.T."/>
            <person name="Tice H."/>
            <person name="Bornberg-Bauer E."/>
            <person name="Green P.J."/>
            <person name="Pearson G.A."/>
            <person name="Procaccini G."/>
            <person name="Duarte C.M."/>
            <person name="Schmutz J."/>
            <person name="Reusch T.B.H."/>
            <person name="Van de Peer Y."/>
        </authorList>
    </citation>
    <scope>NUCLEOTIDE SEQUENCE [LARGE SCALE GENOMIC DNA]</scope>
    <source>
        <strain evidence="13">cv. Finnish</strain>
    </source>
</reference>
<feature type="signal peptide" evidence="11">
    <location>
        <begin position="1"/>
        <end position="19"/>
    </location>
</feature>
<proteinExistence type="inferred from homology"/>
<evidence type="ECO:0000256" key="11">
    <source>
        <dbReference type="SAM" id="SignalP"/>
    </source>
</evidence>
<accession>A0A0K9NY50</accession>
<evidence type="ECO:0000313" key="12">
    <source>
        <dbReference type="EMBL" id="KMZ61721.1"/>
    </source>
</evidence>
<evidence type="ECO:0000256" key="4">
    <source>
        <dbReference type="ARBA" id="ARBA00022502"/>
    </source>
</evidence>
<dbReference type="OrthoDB" id="5546453at2759"/>
<evidence type="ECO:0000256" key="6">
    <source>
        <dbReference type="ARBA" id="ARBA00022824"/>
    </source>
</evidence>
<keyword evidence="11" id="KW-0732">Signal</keyword>
<feature type="transmembrane region" description="Helical" evidence="10">
    <location>
        <begin position="275"/>
        <end position="298"/>
    </location>
</feature>
<evidence type="ECO:0008006" key="14">
    <source>
        <dbReference type="Google" id="ProtNLM"/>
    </source>
</evidence>
<keyword evidence="7 10" id="KW-1133">Transmembrane helix</keyword>
<comment type="subcellular location">
    <subcellularLocation>
        <location evidence="1">Endoplasmic reticulum membrane</location>
        <topology evidence="1">Single-pass membrane protein</topology>
    </subcellularLocation>
</comment>
<keyword evidence="9" id="KW-0325">Glycoprotein</keyword>
<evidence type="ECO:0000256" key="3">
    <source>
        <dbReference type="ARBA" id="ARBA00010345"/>
    </source>
</evidence>
<keyword evidence="8 10" id="KW-0472">Membrane</keyword>
<evidence type="ECO:0000256" key="2">
    <source>
        <dbReference type="ARBA" id="ARBA00004687"/>
    </source>
</evidence>